<dbReference type="Proteomes" id="UP000829196">
    <property type="component" value="Unassembled WGS sequence"/>
</dbReference>
<proteinExistence type="predicted"/>
<dbReference type="AlphaFoldDB" id="A0A8T3AIG0"/>
<dbReference type="EMBL" id="JAGYWB010000017">
    <property type="protein sequence ID" value="KAI0493995.1"/>
    <property type="molecule type" value="Genomic_DNA"/>
</dbReference>
<evidence type="ECO:0000313" key="2">
    <source>
        <dbReference type="EMBL" id="KAI0493995.1"/>
    </source>
</evidence>
<gene>
    <name evidence="2" type="ORF">KFK09_024126</name>
</gene>
<organism evidence="2 3">
    <name type="scientific">Dendrobium nobile</name>
    <name type="common">Orchid</name>
    <dbReference type="NCBI Taxonomy" id="94219"/>
    <lineage>
        <taxon>Eukaryota</taxon>
        <taxon>Viridiplantae</taxon>
        <taxon>Streptophyta</taxon>
        <taxon>Embryophyta</taxon>
        <taxon>Tracheophyta</taxon>
        <taxon>Spermatophyta</taxon>
        <taxon>Magnoliopsida</taxon>
        <taxon>Liliopsida</taxon>
        <taxon>Asparagales</taxon>
        <taxon>Orchidaceae</taxon>
        <taxon>Epidendroideae</taxon>
        <taxon>Malaxideae</taxon>
        <taxon>Dendrobiinae</taxon>
        <taxon>Dendrobium</taxon>
    </lineage>
</organism>
<evidence type="ECO:0000256" key="1">
    <source>
        <dbReference type="SAM" id="MobiDB-lite"/>
    </source>
</evidence>
<feature type="region of interest" description="Disordered" evidence="1">
    <location>
        <begin position="200"/>
        <end position="227"/>
    </location>
</feature>
<comment type="caution">
    <text evidence="2">The sequence shown here is derived from an EMBL/GenBank/DDBJ whole genome shotgun (WGS) entry which is preliminary data.</text>
</comment>
<accession>A0A8T3AIG0</accession>
<name>A0A8T3AIG0_DENNO</name>
<keyword evidence="3" id="KW-1185">Reference proteome</keyword>
<sequence>MEKQMRKGRGYLLLLKKFGQLGQGGELASDPDVETSGWGFRREQASALTGTRERRRGSAFGSVANRENGRGGAGVRRRDPERESSGVLASLGSGLLQTEGDGKGREGSRPLVSCELQEDRRRRRLQFEILESGPSKGEEQGPRSSGIHELEVRRARERLPPLWSLRTERSRARELEACSFRCWANHGEGEVVWRRVSHEPEKVGNKGVPSPGAYAREIARGRNSPLF</sequence>
<feature type="compositionally biased region" description="Low complexity" evidence="1">
    <location>
        <begin position="85"/>
        <end position="96"/>
    </location>
</feature>
<feature type="region of interest" description="Disordered" evidence="1">
    <location>
        <begin position="22"/>
        <end position="114"/>
    </location>
</feature>
<evidence type="ECO:0000313" key="3">
    <source>
        <dbReference type="Proteomes" id="UP000829196"/>
    </source>
</evidence>
<protein>
    <submittedName>
        <fullName evidence="2">Uncharacterized protein</fullName>
    </submittedName>
</protein>
<reference evidence="2" key="1">
    <citation type="journal article" date="2022" name="Front. Genet.">
        <title>Chromosome-Scale Assembly of the Dendrobium nobile Genome Provides Insights Into the Molecular Mechanism of the Biosynthesis of the Medicinal Active Ingredient of Dendrobium.</title>
        <authorList>
            <person name="Xu Q."/>
            <person name="Niu S.-C."/>
            <person name="Li K.-L."/>
            <person name="Zheng P.-J."/>
            <person name="Zhang X.-J."/>
            <person name="Jia Y."/>
            <person name="Liu Y."/>
            <person name="Niu Y.-X."/>
            <person name="Yu L.-H."/>
            <person name="Chen D.-F."/>
            <person name="Zhang G.-Q."/>
        </authorList>
    </citation>
    <scope>NUCLEOTIDE SEQUENCE</scope>
    <source>
        <tissue evidence="2">Leaf</tissue>
    </source>
</reference>